<keyword evidence="4 5" id="KW-0560">Oxidoreductase</keyword>
<comment type="similarity">
    <text evidence="5">Belongs to the FAD-dependent oxidoreductase 2 family. FRD/SDH subfamily.</text>
</comment>
<sequence>MDLQTGLVIVGGGMAGFAAALEAAEAGHEVILLEKQPDIGGSSAMCGGCLAFAGTDLQQENGITDSSELLFEDLREVGQFENDEALVRAYADNQLDTYEWLKRAGVKFSPHIEASSGQSVPRVHNVDPADTIRALAARAKETGKVRVMLGAAAQRLVRNQETGRVHGVTVRQDGKDFQVSGTGGVLLASGGFCRNAELVHRYAPQYDNAVFIGGDGNVGDGLKMAWQIGADNRDMIYIKGTYGKHPTDETNHHSCLAVYKGAIAVNQDGKRFVNESISYKLLGDACIRQPYGATYQILDQSILESGDNLTRILDFERRLEEGLMIQADTLEQLAALIEVPPAALMVTIATYNGYVDAGMDPEFGREHLVHQHGELVRIETGPYYAYPSTAAVFGTYCGLCIDAGMRVLDVYGEALEGLYAAGEIVGGLHGAAYMTGSALGKAAIFGRLAARSAMGATSA</sequence>
<evidence type="ECO:0000256" key="3">
    <source>
        <dbReference type="ARBA" id="ARBA00022827"/>
    </source>
</evidence>
<dbReference type="InterPro" id="IPR050315">
    <property type="entry name" value="FAD-oxidoreductase_2"/>
</dbReference>
<evidence type="ECO:0000313" key="7">
    <source>
        <dbReference type="EMBL" id="MFC4200775.1"/>
    </source>
</evidence>
<dbReference type="Gene3D" id="3.50.50.60">
    <property type="entry name" value="FAD/NAD(P)-binding domain"/>
    <property type="match status" value="1"/>
</dbReference>
<dbReference type="PANTHER" id="PTHR43400:SF10">
    <property type="entry name" value="3-OXOSTEROID 1-DEHYDROGENASE"/>
    <property type="match status" value="1"/>
</dbReference>
<evidence type="ECO:0000313" key="8">
    <source>
        <dbReference type="Proteomes" id="UP001595848"/>
    </source>
</evidence>
<organism evidence="7 8">
    <name type="scientific">Candidimonas humi</name>
    <dbReference type="NCBI Taxonomy" id="683355"/>
    <lineage>
        <taxon>Bacteria</taxon>
        <taxon>Pseudomonadati</taxon>
        <taxon>Pseudomonadota</taxon>
        <taxon>Betaproteobacteria</taxon>
        <taxon>Burkholderiales</taxon>
        <taxon>Alcaligenaceae</taxon>
        <taxon>Candidimonas</taxon>
    </lineage>
</organism>
<dbReference type="InterPro" id="IPR003953">
    <property type="entry name" value="FAD-dep_OxRdtase_2_FAD-bd"/>
</dbReference>
<keyword evidence="8" id="KW-1185">Reference proteome</keyword>
<keyword evidence="3 5" id="KW-0274">FAD</keyword>
<evidence type="ECO:0000256" key="1">
    <source>
        <dbReference type="ARBA" id="ARBA00001974"/>
    </source>
</evidence>
<reference evidence="8" key="1">
    <citation type="journal article" date="2019" name="Int. J. Syst. Evol. Microbiol.">
        <title>The Global Catalogue of Microorganisms (GCM) 10K type strain sequencing project: providing services to taxonomists for standard genome sequencing and annotation.</title>
        <authorList>
            <consortium name="The Broad Institute Genomics Platform"/>
            <consortium name="The Broad Institute Genome Sequencing Center for Infectious Disease"/>
            <person name="Wu L."/>
            <person name="Ma J."/>
        </authorList>
    </citation>
    <scope>NUCLEOTIDE SEQUENCE [LARGE SCALE GENOMIC DNA]</scope>
    <source>
        <strain evidence="8">LMG 24813</strain>
    </source>
</reference>
<dbReference type="InterPro" id="IPR036188">
    <property type="entry name" value="FAD/NAD-bd_sf"/>
</dbReference>
<dbReference type="RefSeq" id="WP_281421965.1">
    <property type="nucleotide sequence ID" value="NZ_JAHTBN010000003.1"/>
</dbReference>
<dbReference type="EMBL" id="JBHSBV010000002">
    <property type="protein sequence ID" value="MFC4200775.1"/>
    <property type="molecule type" value="Genomic_DNA"/>
</dbReference>
<dbReference type="InterPro" id="IPR010960">
    <property type="entry name" value="Flavocytochrome_c"/>
</dbReference>
<comment type="caution">
    <text evidence="7">The sequence shown here is derived from an EMBL/GenBank/DDBJ whole genome shotgun (WGS) entry which is preliminary data.</text>
</comment>
<name>A0ABV8NUX2_9BURK</name>
<feature type="domain" description="FAD-dependent oxidoreductase 2 FAD-binding" evidence="6">
    <location>
        <begin position="7"/>
        <end position="438"/>
    </location>
</feature>
<dbReference type="Proteomes" id="UP001595848">
    <property type="component" value="Unassembled WGS sequence"/>
</dbReference>
<evidence type="ECO:0000259" key="6">
    <source>
        <dbReference type="Pfam" id="PF00890"/>
    </source>
</evidence>
<accession>A0ABV8NUX2</accession>
<protein>
    <submittedName>
        <fullName evidence="7">Flavocytochrome c</fullName>
    </submittedName>
</protein>
<dbReference type="PRINTS" id="PR00368">
    <property type="entry name" value="FADPNR"/>
</dbReference>
<dbReference type="SUPFAM" id="SSF56425">
    <property type="entry name" value="Succinate dehydrogenase/fumarate reductase flavoprotein, catalytic domain"/>
    <property type="match status" value="1"/>
</dbReference>
<dbReference type="InterPro" id="IPR027477">
    <property type="entry name" value="Succ_DH/fumarate_Rdtase_cat_sf"/>
</dbReference>
<gene>
    <name evidence="7" type="ORF">ACFOY1_07400</name>
</gene>
<evidence type="ECO:0000256" key="4">
    <source>
        <dbReference type="ARBA" id="ARBA00023002"/>
    </source>
</evidence>
<dbReference type="Gene3D" id="3.90.700.10">
    <property type="entry name" value="Succinate dehydrogenase/fumarate reductase flavoprotein, catalytic domain"/>
    <property type="match status" value="1"/>
</dbReference>
<dbReference type="NCBIfam" id="TIGR01813">
    <property type="entry name" value="flavo_cyto_c"/>
    <property type="match status" value="1"/>
</dbReference>
<dbReference type="PANTHER" id="PTHR43400">
    <property type="entry name" value="FUMARATE REDUCTASE"/>
    <property type="match status" value="1"/>
</dbReference>
<proteinExistence type="inferred from homology"/>
<dbReference type="SUPFAM" id="SSF51905">
    <property type="entry name" value="FAD/NAD(P)-binding domain"/>
    <property type="match status" value="1"/>
</dbReference>
<evidence type="ECO:0000256" key="2">
    <source>
        <dbReference type="ARBA" id="ARBA00022630"/>
    </source>
</evidence>
<keyword evidence="2 5" id="KW-0285">Flavoprotein</keyword>
<evidence type="ECO:0000256" key="5">
    <source>
        <dbReference type="RuleBase" id="RU366062"/>
    </source>
</evidence>
<comment type="cofactor">
    <cofactor evidence="1">
        <name>FAD</name>
        <dbReference type="ChEBI" id="CHEBI:57692"/>
    </cofactor>
</comment>
<dbReference type="Pfam" id="PF00890">
    <property type="entry name" value="FAD_binding_2"/>
    <property type="match status" value="1"/>
</dbReference>